<name>A0A1Z4C0E3_9GAMM</name>
<sequence>MAALAALGDTQRIVEWDELPESVRTIPENFNPLDSGVFMKHQTEWVQLIHSVDLAIAEKCRRSGITLATALDDTITAASSKAAGGSNVFYIGDTREKGMEFIGYVAKFARVIVAAQGGGVSAIEEFIFTDQAKRGEATQEITAFRVRFASGFRIVALSSRPENVHGLQGIVNIDEAALHKDVRKVIESATALLIWGGKIRIISTHRGVKNPFNQLIADVRNGQYGAAAAVFKITFDECVANGLYERVCFMQNKPCTEEGKKDWYMRIRKAYGPRKSAMREELDAVPRDGDGSAIPGLLIERAMKEVRPILRLSLDDEFKYWPVHSRAKEIDAWIRKQLDPCIAYLKKQETHYFGMDFARKGHLSVIVPLIKMGDLRRRVPFVIELHNCPIAQQKQILWHLIPLLPNFSGGAMDATGPGQNLAEETWDQWNLVIEVTLSNAWYRDNMGAFVQLFDDDMIDIPRDLEHESDLRDLERIDGIIKLPDTTTENEEGVERHGDYAIGLALADFAARTNKPVLAAYGNMHFRFIS</sequence>
<organism evidence="1 2">
    <name type="scientific">Methylovulum psychrotolerans</name>
    <dbReference type="NCBI Taxonomy" id="1704499"/>
    <lineage>
        <taxon>Bacteria</taxon>
        <taxon>Pseudomonadati</taxon>
        <taxon>Pseudomonadota</taxon>
        <taxon>Gammaproteobacteria</taxon>
        <taxon>Methylococcales</taxon>
        <taxon>Methylococcaceae</taxon>
        <taxon>Methylovulum</taxon>
    </lineage>
</organism>
<dbReference type="Gene3D" id="3.30.420.240">
    <property type="match status" value="1"/>
</dbReference>
<dbReference type="InterPro" id="IPR027417">
    <property type="entry name" value="P-loop_NTPase"/>
</dbReference>
<dbReference type="RefSeq" id="WP_088619880.1">
    <property type="nucleotide sequence ID" value="NZ_CP022129.1"/>
</dbReference>
<dbReference type="InterPro" id="IPR012036">
    <property type="entry name" value="Phage_Mu_Gp28"/>
</dbReference>
<dbReference type="OrthoDB" id="5827905at2"/>
<gene>
    <name evidence="1" type="ORF">CEK71_13520</name>
</gene>
<dbReference type="AlphaFoldDB" id="A0A1Z4C0E3"/>
<protein>
    <recommendedName>
        <fullName evidence="3">Mu-like prophage FluMu protein gp28</fullName>
    </recommendedName>
</protein>
<accession>A0A1Z4C0E3</accession>
<dbReference type="KEGG" id="mpsy:CEK71_13520"/>
<evidence type="ECO:0000313" key="2">
    <source>
        <dbReference type="Proteomes" id="UP000197019"/>
    </source>
</evidence>
<reference evidence="1 2" key="1">
    <citation type="submission" date="2017-06" db="EMBL/GenBank/DDBJ databases">
        <title>Genome Sequencing of the methanotroph Methylovulum psychrotolerants str. HV10-M2 isolated from a high-altitude environment.</title>
        <authorList>
            <person name="Mateos-Rivera A."/>
        </authorList>
    </citation>
    <scope>NUCLEOTIDE SEQUENCE [LARGE SCALE GENOMIC DNA]</scope>
    <source>
        <strain evidence="1 2">HV10_M2</strain>
    </source>
</reference>
<dbReference type="PIRSF" id="PIRSF007056">
    <property type="entry name" value="UCP007056"/>
    <property type="match status" value="1"/>
</dbReference>
<dbReference type="Gene3D" id="3.40.50.300">
    <property type="entry name" value="P-loop containing nucleotide triphosphate hydrolases"/>
    <property type="match status" value="1"/>
</dbReference>
<evidence type="ECO:0000313" key="1">
    <source>
        <dbReference type="EMBL" id="ASF47008.1"/>
    </source>
</evidence>
<dbReference type="EMBL" id="CP022129">
    <property type="protein sequence ID" value="ASF47008.1"/>
    <property type="molecule type" value="Genomic_DNA"/>
</dbReference>
<dbReference type="Proteomes" id="UP000197019">
    <property type="component" value="Chromosome"/>
</dbReference>
<proteinExistence type="predicted"/>
<keyword evidence="2" id="KW-1185">Reference proteome</keyword>
<evidence type="ECO:0008006" key="3">
    <source>
        <dbReference type="Google" id="ProtNLM"/>
    </source>
</evidence>